<dbReference type="VEuPathDB" id="FungiDB:AO090023000292"/>
<dbReference type="InterPro" id="IPR042098">
    <property type="entry name" value="TauD-like_sf"/>
</dbReference>
<evidence type="ECO:0000313" key="3">
    <source>
        <dbReference type="EMBL" id="OOO13907.1"/>
    </source>
</evidence>
<organism evidence="3 4">
    <name type="scientific">Aspergillus oryzae</name>
    <name type="common">Yellow koji mold</name>
    <dbReference type="NCBI Taxonomy" id="5062"/>
    <lineage>
        <taxon>Eukaryota</taxon>
        <taxon>Fungi</taxon>
        <taxon>Dikarya</taxon>
        <taxon>Ascomycota</taxon>
        <taxon>Pezizomycotina</taxon>
        <taxon>Eurotiomycetes</taxon>
        <taxon>Eurotiomycetidae</taxon>
        <taxon>Eurotiales</taxon>
        <taxon>Aspergillaceae</taxon>
        <taxon>Aspergillus</taxon>
        <taxon>Aspergillus subgen. Circumdati</taxon>
    </lineage>
</organism>
<dbReference type="Proteomes" id="UP000190312">
    <property type="component" value="Unassembled WGS sequence"/>
</dbReference>
<evidence type="ECO:0000256" key="1">
    <source>
        <dbReference type="ARBA" id="ARBA00023002"/>
    </source>
</evidence>
<keyword evidence="1" id="KW-0560">Oxidoreductase</keyword>
<evidence type="ECO:0000313" key="4">
    <source>
        <dbReference type="Proteomes" id="UP000190312"/>
    </source>
</evidence>
<sequence>MDQYVDSFPYFPDRTEYEARARSVPQHEIEEAVLPEGFPIYLSSKMAWDRESISSYEDDYILKLDDSQLKEIDDALQHFKALGQPLELLSPATFPLPSLHSVLRGVSDNIHKGTGFSLVRGIPVDRYSAEENMIIYVGISSHIGRMRGRQGYQYNVSPVDVVVTHITDMRPPSDPTLSVRVAGYTNEDMPFHTDDGDIVSLFALGEPAEGGFGQRLAYPKVQKGGSFSLPASDTLPELFGNTGKTVDQFFQKMASRLWRPQAHETAFCDPAEKFGVPAIASPLPGTRSEDSFRFIKNCLQECLVNHNCSISMFRSRRHALFRRTTVDDGLDQKEPDGMVDAGVPFRLIDVRAFCGDHSHDIECGHNVRLDANGITTRGNLPSRMKEINLDDLPANFWDAISINRRLGIRYLWIDALCIIQDSQDDWAQESVKMGHIYDSSYLTIAASASEDSNGGCYRGAGIRQDSLGGGTLIEITNKLRVISRETSTLILWAPTLSDDDPLREPAPLVGCPLSQRGWVFQERILSPRTIHFTNSQLVWECREVYEMEDRLPFVTPHDTLSLAMDREISPDWIKRIWYNWLIGFGYSSRKFTVMEDRLIAIAGIARSLHERTGIPYIAGLWAKNLGFGLGWLEVPNDGTEDPSRLSNRPYARRRPTWTWASTDHEFQYSLRNFIEDRDLHYVDSRIKTLGNVDDPFTIITGGWLKIRGGVYRGSGSYFTELHLDRSQEVVPFATERSQLESSVFNWNGALSQPYYIRLGQFSTRPTYRTVVVRESWLIVRRVEAEEEEEKEYERLGIAYRTHTSSLDEGEGQDTTEEYRRLSIGYPVPTKRLENEWYWVEEKGKKKLTPAFRVMDLKLV</sequence>
<dbReference type="SUPFAM" id="SSF51197">
    <property type="entry name" value="Clavaminate synthase-like"/>
    <property type="match status" value="1"/>
</dbReference>
<dbReference type="Pfam" id="PF06985">
    <property type="entry name" value="HET"/>
    <property type="match status" value="1"/>
</dbReference>
<evidence type="ECO:0000259" key="2">
    <source>
        <dbReference type="Pfam" id="PF06985"/>
    </source>
</evidence>
<dbReference type="eggNOG" id="ENOG502SN86">
    <property type="taxonomic scope" value="Eukaryota"/>
</dbReference>
<dbReference type="AlphaFoldDB" id="A0A1S9DXZ6"/>
<dbReference type="PANTHER" id="PTHR33112:SF9">
    <property type="entry name" value="HETEROKARYON INCOMPATIBILITY DOMAIN-CONTAINING PROTEIN"/>
    <property type="match status" value="1"/>
</dbReference>
<gene>
    <name evidence="3" type="ORF">OAory_01025020</name>
</gene>
<accession>A0A1S9DXZ6</accession>
<dbReference type="OrthoDB" id="5125733at2759"/>
<reference evidence="3 4" key="1">
    <citation type="submission" date="2016-10" db="EMBL/GenBank/DDBJ databases">
        <title>Genome sequencing of Aspergillus oryzae BCC7051.</title>
        <authorList>
            <person name="Thammarongtham C."/>
            <person name="Vorapreeda T."/>
            <person name="Nookaew I."/>
            <person name="Srisuk T."/>
            <person name="Land M."/>
            <person name="Jeennor S."/>
            <person name="Laoteng K."/>
        </authorList>
    </citation>
    <scope>NUCLEOTIDE SEQUENCE [LARGE SCALE GENOMIC DNA]</scope>
    <source>
        <strain evidence="3 4">BCC7051</strain>
    </source>
</reference>
<protein>
    <submittedName>
        <fullName evidence="3">Heterokaryon incompatibility</fullName>
    </submittedName>
</protein>
<feature type="domain" description="Heterokaryon incompatibility" evidence="2">
    <location>
        <begin position="383"/>
        <end position="522"/>
    </location>
</feature>
<dbReference type="InterPro" id="IPR010730">
    <property type="entry name" value="HET"/>
</dbReference>
<comment type="caution">
    <text evidence="3">The sequence shown here is derived from an EMBL/GenBank/DDBJ whole genome shotgun (WGS) entry which is preliminary data.</text>
</comment>
<name>A0A1S9DXZ6_ASPOZ</name>
<dbReference type="Gene3D" id="3.60.130.10">
    <property type="entry name" value="Clavaminate synthase-like"/>
    <property type="match status" value="1"/>
</dbReference>
<dbReference type="VEuPathDB" id="FungiDB:AO090023000291"/>
<dbReference type="PANTHER" id="PTHR33112">
    <property type="entry name" value="DOMAIN PROTEIN, PUTATIVE-RELATED"/>
    <property type="match status" value="1"/>
</dbReference>
<dbReference type="EMBL" id="MKZY01000001">
    <property type="protein sequence ID" value="OOO13907.1"/>
    <property type="molecule type" value="Genomic_DNA"/>
</dbReference>
<proteinExistence type="predicted"/>
<dbReference type="GO" id="GO:0016491">
    <property type="term" value="F:oxidoreductase activity"/>
    <property type="evidence" value="ECO:0007669"/>
    <property type="project" value="UniProtKB-KW"/>
</dbReference>